<dbReference type="Proteomes" id="UP000179157">
    <property type="component" value="Unassembled WGS sequence"/>
</dbReference>
<organism evidence="1 2">
    <name type="scientific">Fraserbacteria sp. (strain RBG_16_55_9)</name>
    <dbReference type="NCBI Taxonomy" id="1817864"/>
    <lineage>
        <taxon>Bacteria</taxon>
        <taxon>Candidatus Fraseribacteriota</taxon>
    </lineage>
</organism>
<dbReference type="EMBL" id="MFGX01000108">
    <property type="protein sequence ID" value="OGF53282.1"/>
    <property type="molecule type" value="Genomic_DNA"/>
</dbReference>
<dbReference type="AlphaFoldDB" id="A0A1F5UQ60"/>
<sequence>MNDGPYLTGYVELVCKNRVRLSTTLGNAVGESFSIFLAVPFNQPCEVVIYDLDRKVTDRRNVEFGSAPTPTPEPLTEIASFDMNHSGYIEDPEFFAAIDQYTSDSITDQLFFAVLDAWLNKTPIGGSATSIPVQSKIRVEQRNQEIIFTLPGRDFSTVMLEIFDSYGRRIFSDEGHRSRMIWKGQTELGSAAANGGYLYILTVTSQGRTVRQTGVLLALR</sequence>
<accession>A0A1F5UQ60</accession>
<dbReference type="STRING" id="1817864.A2Z21_01210"/>
<gene>
    <name evidence="1" type="ORF">A2Z21_01210</name>
</gene>
<dbReference type="Pfam" id="PF13585">
    <property type="entry name" value="CHU_C"/>
    <property type="match status" value="1"/>
</dbReference>
<dbReference type="PROSITE" id="PS00018">
    <property type="entry name" value="EF_HAND_1"/>
    <property type="match status" value="1"/>
</dbReference>
<protein>
    <recommendedName>
        <fullName evidence="3">EF-hand domain-containing protein</fullName>
    </recommendedName>
</protein>
<proteinExistence type="predicted"/>
<comment type="caution">
    <text evidence="1">The sequence shown here is derived from an EMBL/GenBank/DDBJ whole genome shotgun (WGS) entry which is preliminary data.</text>
</comment>
<evidence type="ECO:0008006" key="3">
    <source>
        <dbReference type="Google" id="ProtNLM"/>
    </source>
</evidence>
<evidence type="ECO:0000313" key="2">
    <source>
        <dbReference type="Proteomes" id="UP000179157"/>
    </source>
</evidence>
<evidence type="ECO:0000313" key="1">
    <source>
        <dbReference type="EMBL" id="OGF53282.1"/>
    </source>
</evidence>
<name>A0A1F5UQ60_FRAXR</name>
<reference evidence="1 2" key="1">
    <citation type="journal article" date="2016" name="Nat. Commun.">
        <title>Thousands of microbial genomes shed light on interconnected biogeochemical processes in an aquifer system.</title>
        <authorList>
            <person name="Anantharaman K."/>
            <person name="Brown C.T."/>
            <person name="Hug L.A."/>
            <person name="Sharon I."/>
            <person name="Castelle C.J."/>
            <person name="Probst A.J."/>
            <person name="Thomas B.C."/>
            <person name="Singh A."/>
            <person name="Wilkins M.J."/>
            <person name="Karaoz U."/>
            <person name="Brodie E.L."/>
            <person name="Williams K.H."/>
            <person name="Hubbard S.S."/>
            <person name="Banfield J.F."/>
        </authorList>
    </citation>
    <scope>NUCLEOTIDE SEQUENCE [LARGE SCALE GENOMIC DNA]</scope>
    <source>
        <strain evidence="2">RBG_16_55_9</strain>
    </source>
</reference>
<dbReference type="InterPro" id="IPR018247">
    <property type="entry name" value="EF_Hand_1_Ca_BS"/>
</dbReference>